<reference evidence="2" key="1">
    <citation type="submission" date="2016-01" db="EMBL/GenBank/DDBJ databases">
        <authorList>
            <person name="Mitreva M."/>
            <person name="Pepin K.H."/>
            <person name="Mihindukulasuriya K.A."/>
            <person name="Fulton R."/>
            <person name="Fronick C."/>
            <person name="O'Laughlin M."/>
            <person name="Miner T."/>
            <person name="Herter B."/>
            <person name="Rosa B.A."/>
            <person name="Cordes M."/>
            <person name="Tomlinson C."/>
            <person name="Wollam A."/>
            <person name="Palsikar V.B."/>
            <person name="Mardis E.R."/>
            <person name="Wilson R.K."/>
        </authorList>
    </citation>
    <scope>NUCLEOTIDE SEQUENCE [LARGE SCALE GENOMIC DNA]</scope>
    <source>
        <strain evidence="2">MJR7716</strain>
    </source>
</reference>
<sequence length="69" mass="8250">MNYRNFFHRVERKSAFETQGYISTMMKRFMSISNRLPPFDGPPSDKVARHVFARTTNICLKIKQNLRRI</sequence>
<name>A0A133QHU3_9BACT</name>
<dbReference type="AlphaFoldDB" id="A0A133QHU3"/>
<comment type="caution">
    <text evidence="1">The sequence shown here is derived from an EMBL/GenBank/DDBJ whole genome shotgun (WGS) entry which is preliminary data.</text>
</comment>
<keyword evidence="2" id="KW-1185">Reference proteome</keyword>
<dbReference type="STRING" id="28128.HMPREF3226_00680"/>
<evidence type="ECO:0000313" key="1">
    <source>
        <dbReference type="EMBL" id="KXA42399.1"/>
    </source>
</evidence>
<dbReference type="PATRIC" id="fig|28128.5.peg.688"/>
<dbReference type="EMBL" id="LRQG01000036">
    <property type="protein sequence ID" value="KXA42399.1"/>
    <property type="molecule type" value="Genomic_DNA"/>
</dbReference>
<protein>
    <submittedName>
        <fullName evidence="1">Uncharacterized protein</fullName>
    </submittedName>
</protein>
<gene>
    <name evidence="1" type="ORF">HMPREF3226_00680</name>
</gene>
<accession>A0A133QHU3</accession>
<organism evidence="1 2">
    <name type="scientific">Prevotella corporis</name>
    <dbReference type="NCBI Taxonomy" id="28128"/>
    <lineage>
        <taxon>Bacteria</taxon>
        <taxon>Pseudomonadati</taxon>
        <taxon>Bacteroidota</taxon>
        <taxon>Bacteroidia</taxon>
        <taxon>Bacteroidales</taxon>
        <taxon>Prevotellaceae</taxon>
        <taxon>Prevotella</taxon>
    </lineage>
</organism>
<evidence type="ECO:0000313" key="2">
    <source>
        <dbReference type="Proteomes" id="UP000070533"/>
    </source>
</evidence>
<dbReference type="Proteomes" id="UP000070533">
    <property type="component" value="Unassembled WGS sequence"/>
</dbReference>
<proteinExistence type="predicted"/>